<proteinExistence type="inferred from homology"/>
<dbReference type="PANTHER" id="PTHR11559">
    <property type="entry name" value="CARBOXYLESTERASE"/>
    <property type="match status" value="1"/>
</dbReference>
<organism evidence="5 6">
    <name type="scientific">Dietzia cinnamea</name>
    <dbReference type="NCBI Taxonomy" id="321318"/>
    <lineage>
        <taxon>Bacteria</taxon>
        <taxon>Bacillati</taxon>
        <taxon>Actinomycetota</taxon>
        <taxon>Actinomycetes</taxon>
        <taxon>Mycobacteriales</taxon>
        <taxon>Dietziaceae</taxon>
        <taxon>Dietzia</taxon>
    </lineage>
</organism>
<dbReference type="GO" id="GO:0016787">
    <property type="term" value="F:hydrolase activity"/>
    <property type="evidence" value="ECO:0007669"/>
    <property type="project" value="UniProtKB-KW"/>
</dbReference>
<dbReference type="Pfam" id="PF00135">
    <property type="entry name" value="COesterase"/>
    <property type="match status" value="1"/>
</dbReference>
<accession>A0A4R3ZZJ2</accession>
<evidence type="ECO:0000256" key="1">
    <source>
        <dbReference type="ARBA" id="ARBA00005964"/>
    </source>
</evidence>
<dbReference type="EMBL" id="SMCX01000001">
    <property type="protein sequence ID" value="TCW26647.1"/>
    <property type="molecule type" value="Genomic_DNA"/>
</dbReference>
<dbReference type="Gene3D" id="3.40.50.1820">
    <property type="entry name" value="alpha/beta hydrolase"/>
    <property type="match status" value="1"/>
</dbReference>
<comment type="caution">
    <text evidence="5">The sequence shown here is derived from an EMBL/GenBank/DDBJ whole genome shotgun (WGS) entry which is preliminary data.</text>
</comment>
<dbReference type="InterPro" id="IPR019826">
    <property type="entry name" value="Carboxylesterase_B_AS"/>
</dbReference>
<evidence type="ECO:0000313" key="6">
    <source>
        <dbReference type="Proteomes" id="UP000295805"/>
    </source>
</evidence>
<reference evidence="5 6" key="1">
    <citation type="submission" date="2019-03" db="EMBL/GenBank/DDBJ databases">
        <title>Root nodule microbial communities of legume samples collected from USA, Mexico and Botswana.</title>
        <authorList>
            <person name="Hirsch A."/>
        </authorList>
    </citation>
    <scope>NUCLEOTIDE SEQUENCE [LARGE SCALE GENOMIC DNA]</scope>
    <source>
        <strain evidence="5 6">55</strain>
    </source>
</reference>
<evidence type="ECO:0000256" key="2">
    <source>
        <dbReference type="ARBA" id="ARBA00022801"/>
    </source>
</evidence>
<dbReference type="SUPFAM" id="SSF53474">
    <property type="entry name" value="alpha/beta-Hydrolases"/>
    <property type="match status" value="1"/>
</dbReference>
<feature type="domain" description="Carboxylesterase type B" evidence="4">
    <location>
        <begin position="10"/>
        <end position="438"/>
    </location>
</feature>
<dbReference type="InterPro" id="IPR002018">
    <property type="entry name" value="CarbesteraseB"/>
</dbReference>
<name>A0A4R3ZZJ2_9ACTN</name>
<evidence type="ECO:0000313" key="5">
    <source>
        <dbReference type="EMBL" id="TCW26647.1"/>
    </source>
</evidence>
<dbReference type="RefSeq" id="WP_243699553.1">
    <property type="nucleotide sequence ID" value="NZ_CP143053.1"/>
</dbReference>
<gene>
    <name evidence="5" type="ORF">EDD19_10156</name>
</gene>
<sequence length="468" mass="49247">MSRPAAQSAVEVTLSTGRVRGTDLGDVVRFYGIPYAEDPVGDLRFAAPVRRSPWTGVRDATRPAATAQRLRFDPDPAIPEPIVAGTDILHVDVWAPPEGAGHPVLVWIHGGGWESGSSHQPWFDGTAFARAGIVVVSVGYRLGVEGFTSFPDAPDNRGVRDWIMALEWVRDEIAAFGGDPGQVTVSGQSAGGGAVLCLLASPAATGLFHRGIASSPAVLRSPAAQAPKGATAAELAAGGRGAVDEFHRRLRRDNPFLMPFRPTIGDETVPMPPLEGVGEGPGLGVPLLIGSTATEFEGLVRALPGPALVPGAAMILRSQELPTTGLRALARQSSGRSLRRAVGAVVDAATIHSTVVRAAETRIAAGGPTWVYDFRWAAGRGAVHCADLPFFWSVPEAANVRAFLDAPVPPDLVAAMHGSWVDFVRSGDPGSPAYEAPTRRVQVWDEPPAVVEDGLADVREVWWPDGAT</sequence>
<dbReference type="InterPro" id="IPR050309">
    <property type="entry name" value="Type-B_Carboxylest/Lipase"/>
</dbReference>
<dbReference type="InterPro" id="IPR029058">
    <property type="entry name" value="AB_hydrolase_fold"/>
</dbReference>
<evidence type="ECO:0000259" key="4">
    <source>
        <dbReference type="Pfam" id="PF00135"/>
    </source>
</evidence>
<dbReference type="GeneID" id="89530133"/>
<comment type="similarity">
    <text evidence="1 3">Belongs to the type-B carboxylesterase/lipase family.</text>
</comment>
<dbReference type="AlphaFoldDB" id="A0A4R3ZZJ2"/>
<dbReference type="EC" id="3.1.1.-" evidence="3"/>
<keyword evidence="2 3" id="KW-0378">Hydrolase</keyword>
<dbReference type="PROSITE" id="PS00122">
    <property type="entry name" value="CARBOXYLESTERASE_B_1"/>
    <property type="match status" value="1"/>
</dbReference>
<dbReference type="Proteomes" id="UP000295805">
    <property type="component" value="Unassembled WGS sequence"/>
</dbReference>
<evidence type="ECO:0000256" key="3">
    <source>
        <dbReference type="RuleBase" id="RU361235"/>
    </source>
</evidence>
<protein>
    <recommendedName>
        <fullName evidence="3">Carboxylic ester hydrolase</fullName>
        <ecNumber evidence="3">3.1.1.-</ecNumber>
    </recommendedName>
</protein>